<dbReference type="EMBL" id="MLQL01000127">
    <property type="protein sequence ID" value="OQE08726.1"/>
    <property type="molecule type" value="Genomic_DNA"/>
</dbReference>
<dbReference type="Proteomes" id="UP000191342">
    <property type="component" value="Unassembled WGS sequence"/>
</dbReference>
<reference evidence="3" key="2">
    <citation type="journal article" date="2017" name="Nat. Microbiol.">
        <title>Global analysis of biosynthetic gene clusters reveals vast potential of secondary metabolite production in Penicillium species.</title>
        <authorList>
            <person name="Nielsen J.C."/>
            <person name="Grijseels S."/>
            <person name="Prigent S."/>
            <person name="Ji B."/>
            <person name="Dainat J."/>
            <person name="Nielsen K.F."/>
            <person name="Frisvad J.C."/>
            <person name="Workman M."/>
            <person name="Nielsen J."/>
        </authorList>
    </citation>
    <scope>NUCLEOTIDE SEQUENCE [LARGE SCALE GENOMIC DNA]</scope>
    <source>
        <strain evidence="3">IBT 14082</strain>
    </source>
</reference>
<dbReference type="AlphaFoldDB" id="A0A1V6S4D9"/>
<evidence type="ECO:0000313" key="2">
    <source>
        <dbReference type="EMBL" id="OQE08726.1"/>
    </source>
</evidence>
<dbReference type="EMBL" id="MLQL01000139">
    <property type="protein sequence ID" value="OQE08417.1"/>
    <property type="molecule type" value="Genomic_DNA"/>
</dbReference>
<dbReference type="STRING" id="254877.A0A1V6S4D9"/>
<sequence>VISESAFRARFQAENGKNFSELENVAASYWGRPHLLACRVVRRDPQRNLLPILSQYVTTSDVHSSSNETSTFLQGLDLTFMAQSEHYLVRRSNCGISLAQIWAAMAMFKGNQDRRTRDVPTMQG</sequence>
<keyword evidence="3" id="KW-1185">Reference proteome</keyword>
<accession>A0A1V6S4D9</accession>
<feature type="non-terminal residue" evidence="2">
    <location>
        <position position="124"/>
    </location>
</feature>
<evidence type="ECO:0000313" key="1">
    <source>
        <dbReference type="EMBL" id="OQE08417.1"/>
    </source>
</evidence>
<dbReference type="OrthoDB" id="4646997at2759"/>
<reference evidence="2" key="1">
    <citation type="submission" date="2016-10" db="EMBL/GenBank/DDBJ databases">
        <title>Uncovering the secondary metabolism of Penicillium species provides insights into the evolution of 6-MSA pathways.</title>
        <authorList>
            <person name="Nielsen J.C."/>
            <person name="Nielsen J."/>
        </authorList>
    </citation>
    <scope>NUCLEOTIDE SEQUENCE [LARGE SCALE GENOMIC DNA]</scope>
    <source>
        <strain evidence="2">IBT 14082</strain>
    </source>
</reference>
<comment type="caution">
    <text evidence="2">The sequence shown here is derived from an EMBL/GenBank/DDBJ whole genome shotgun (WGS) entry which is preliminary data.</text>
</comment>
<protein>
    <submittedName>
        <fullName evidence="2">Uncharacterized protein</fullName>
    </submittedName>
</protein>
<organism evidence="2 3">
    <name type="scientific">Penicillium flavigenum</name>
    <dbReference type="NCBI Taxonomy" id="254877"/>
    <lineage>
        <taxon>Eukaryota</taxon>
        <taxon>Fungi</taxon>
        <taxon>Dikarya</taxon>
        <taxon>Ascomycota</taxon>
        <taxon>Pezizomycotina</taxon>
        <taxon>Eurotiomycetes</taxon>
        <taxon>Eurotiomycetidae</taxon>
        <taxon>Eurotiales</taxon>
        <taxon>Aspergillaceae</taxon>
        <taxon>Penicillium</taxon>
    </lineage>
</organism>
<name>A0A1V6S4D9_9EURO</name>
<proteinExistence type="predicted"/>
<evidence type="ECO:0000313" key="3">
    <source>
        <dbReference type="Proteomes" id="UP000191342"/>
    </source>
</evidence>
<feature type="non-terminal residue" evidence="2">
    <location>
        <position position="1"/>
    </location>
</feature>
<gene>
    <name evidence="2" type="ORF">PENFLA_c127G01405</name>
    <name evidence="1" type="ORF">PENFLA_c139G03806</name>
</gene>